<organism evidence="5 6">
    <name type="scientific">Planktothrix agardhii (strain NIVA-CYA 126/8)</name>
    <dbReference type="NCBI Taxonomy" id="388467"/>
    <lineage>
        <taxon>Bacteria</taxon>
        <taxon>Bacillati</taxon>
        <taxon>Cyanobacteriota</taxon>
        <taxon>Cyanophyceae</taxon>
        <taxon>Oscillatoriophycideae</taxon>
        <taxon>Oscillatoriales</taxon>
        <taxon>Microcoleaceae</taxon>
        <taxon>Planktothrix</taxon>
    </lineage>
</organism>
<name>A0A073CRG6_PLAA1</name>
<dbReference type="SUPFAM" id="SSF50978">
    <property type="entry name" value="WD40 repeat-like"/>
    <property type="match status" value="1"/>
</dbReference>
<evidence type="ECO:0000313" key="5">
    <source>
        <dbReference type="EMBL" id="KEI66635.1"/>
    </source>
</evidence>
<dbReference type="GO" id="GO:0004674">
    <property type="term" value="F:protein serine/threonine kinase activity"/>
    <property type="evidence" value="ECO:0007669"/>
    <property type="project" value="UniProtKB-KW"/>
</dbReference>
<feature type="binding site" evidence="3">
    <location>
        <position position="35"/>
    </location>
    <ligand>
        <name>ATP</name>
        <dbReference type="ChEBI" id="CHEBI:30616"/>
    </ligand>
</feature>
<dbReference type="InterPro" id="IPR017441">
    <property type="entry name" value="Protein_kinase_ATP_BS"/>
</dbReference>
<keyword evidence="5" id="KW-0723">Serine/threonine-protein kinase</keyword>
<feature type="domain" description="Protein kinase" evidence="4">
    <location>
        <begin position="6"/>
        <end position="264"/>
    </location>
</feature>
<keyword evidence="6" id="KW-1185">Reference proteome</keyword>
<dbReference type="Proteomes" id="UP000027395">
    <property type="component" value="Chromosome"/>
</dbReference>
<dbReference type="RefSeq" id="WP_042153455.1">
    <property type="nucleotide sequence ID" value="NZ_CM002803.1"/>
</dbReference>
<dbReference type="eggNOG" id="COG0515">
    <property type="taxonomic scope" value="Bacteria"/>
</dbReference>
<dbReference type="EMBL" id="CM002803">
    <property type="protein sequence ID" value="KEI66635.1"/>
    <property type="molecule type" value="Genomic_DNA"/>
</dbReference>
<dbReference type="CDD" id="cd14014">
    <property type="entry name" value="STKc_PknB_like"/>
    <property type="match status" value="1"/>
</dbReference>
<dbReference type="PANTHER" id="PTHR24348:SF68">
    <property type="entry name" value="SERINE_THREONINE-PROTEIN KINASE ATG1C"/>
    <property type="match status" value="1"/>
</dbReference>
<keyword evidence="5" id="KW-0808">Transferase</keyword>
<keyword evidence="2 3" id="KW-0067">ATP-binding</keyword>
<dbReference type="InterPro" id="IPR011009">
    <property type="entry name" value="Kinase-like_dom_sf"/>
</dbReference>
<reference evidence="5 6" key="1">
    <citation type="journal article" date="2014" name="Appl. Environ. Microbiol.">
        <title>Elucidation of insertion elements encoded on plasmids and in vitro construction of shuttle vectors from the toxic cyanobacterium Planktothrix.</title>
        <authorList>
            <person name="Christiansen G."/>
            <person name="Goesmann A."/>
            <person name="Kurmayer R."/>
        </authorList>
    </citation>
    <scope>NUCLEOTIDE SEQUENCE [LARGE SCALE GENOMIC DNA]</scope>
    <source>
        <strain evidence="5 6">NIVA-CYA 126/8</strain>
    </source>
</reference>
<dbReference type="PROSITE" id="PS50011">
    <property type="entry name" value="PROTEIN_KINASE_DOM"/>
    <property type="match status" value="1"/>
</dbReference>
<keyword evidence="5" id="KW-0418">Kinase</keyword>
<dbReference type="PROSITE" id="PS00107">
    <property type="entry name" value="PROTEIN_KINASE_ATP"/>
    <property type="match status" value="1"/>
</dbReference>
<proteinExistence type="predicted"/>
<accession>A0A073CRG6</accession>
<dbReference type="PROSITE" id="PS00108">
    <property type="entry name" value="PROTEIN_KINASE_ST"/>
    <property type="match status" value="1"/>
</dbReference>
<evidence type="ECO:0000256" key="2">
    <source>
        <dbReference type="ARBA" id="ARBA00022840"/>
    </source>
</evidence>
<sequence length="640" mass="71620">MQASRYRILGLVGQGQFGKVYCASDRRTGKLVALKELSHQSAPTHQFLQELWFIISLQHPNIAACLGLEHIQTGRYLVMEYCEGGTLRHLVEQQNSLRLQEALNLIIGVLEGLDYAHQRGIIHCDIKPENILLTLKSQGWHPKLSDFGIARRLPIAGKLSSSEKPPTFTGGSPAYMAPERFYGIYSPRSDIYAVGVVLFELLVGDRPFHGLPGELMSAHLNQRLEMSTEIPEALQTIIQKALEKLPARRYKTAAEMAEALQTAIVNPQIQSLANSIILGKFPDSPEDEQFSKAQISNLTLSVDHSIPLYSVGNSKFPLNCITNFPYLYTAFGQTLKIWSSPPPEETQVIAQNPIHFPEPILAMQMMRNGCCVMTKNKIYYATNFQDNPKSLFNLSAIQSHTSYDQESQDSNQVKAEKNHPLNPLNIASHKDLLYRVAIEPKGHYMALAFSGQLRFYSLTDKQGSPALKLIKKLSLSVPQIPELIFLDRRYLLGVWLNFKQKNCTLLRVYTRRGTPIGNLKLFIPLKQIIPTPQPYTVLGIGCDDQPQLILLHLKPLSIIRISLNSPPTIACATSWGYVIVDKEGKYTFFNLEGKLLGDYLGPVHPQAITSWGKTGLAILTASEPQGDLHFVKSINLEQDL</sequence>
<dbReference type="InterPro" id="IPR000719">
    <property type="entry name" value="Prot_kinase_dom"/>
</dbReference>
<dbReference type="GO" id="GO:0005737">
    <property type="term" value="C:cytoplasm"/>
    <property type="evidence" value="ECO:0007669"/>
    <property type="project" value="TreeGrafter"/>
</dbReference>
<dbReference type="HOGENOM" id="CLU_445333_0_0_3"/>
<evidence type="ECO:0000313" key="6">
    <source>
        <dbReference type="Proteomes" id="UP000027395"/>
    </source>
</evidence>
<evidence type="ECO:0000256" key="1">
    <source>
        <dbReference type="ARBA" id="ARBA00022741"/>
    </source>
</evidence>
<dbReference type="EC" id="2.7.11.1" evidence="5"/>
<dbReference type="PANTHER" id="PTHR24348">
    <property type="entry name" value="SERINE/THREONINE-PROTEIN KINASE UNC-51-RELATED"/>
    <property type="match status" value="1"/>
</dbReference>
<protein>
    <submittedName>
        <fullName evidence="5">Serine/threonine protein kinase</fullName>
        <ecNumber evidence="5">2.7.11.1</ecNumber>
    </submittedName>
</protein>
<evidence type="ECO:0000259" key="4">
    <source>
        <dbReference type="PROSITE" id="PS50011"/>
    </source>
</evidence>
<dbReference type="InterPro" id="IPR036322">
    <property type="entry name" value="WD40_repeat_dom_sf"/>
</dbReference>
<dbReference type="AlphaFoldDB" id="A0A073CRG6"/>
<dbReference type="STRING" id="388467.A19Y_1622"/>
<dbReference type="InterPro" id="IPR008271">
    <property type="entry name" value="Ser/Thr_kinase_AS"/>
</dbReference>
<dbReference type="PATRIC" id="fig|388467.6.peg.1557"/>
<gene>
    <name evidence="5" type="ORF">A19Y_1622</name>
</gene>
<evidence type="ECO:0000256" key="3">
    <source>
        <dbReference type="PROSITE-ProRule" id="PRU10141"/>
    </source>
</evidence>
<keyword evidence="1 3" id="KW-0547">Nucleotide-binding</keyword>
<dbReference type="Gene3D" id="1.10.510.10">
    <property type="entry name" value="Transferase(Phosphotransferase) domain 1"/>
    <property type="match status" value="1"/>
</dbReference>
<dbReference type="InterPro" id="IPR045269">
    <property type="entry name" value="Atg1-like"/>
</dbReference>
<dbReference type="GO" id="GO:0005524">
    <property type="term" value="F:ATP binding"/>
    <property type="evidence" value="ECO:0007669"/>
    <property type="project" value="UniProtKB-UniRule"/>
</dbReference>
<dbReference type="SMART" id="SM00220">
    <property type="entry name" value="S_TKc"/>
    <property type="match status" value="1"/>
</dbReference>
<dbReference type="SUPFAM" id="SSF56112">
    <property type="entry name" value="Protein kinase-like (PK-like)"/>
    <property type="match status" value="1"/>
</dbReference>
<dbReference type="Pfam" id="PF00069">
    <property type="entry name" value="Pkinase"/>
    <property type="match status" value="1"/>
</dbReference>